<proteinExistence type="predicted"/>
<dbReference type="InterPro" id="IPR043502">
    <property type="entry name" value="DNA/RNA_pol_sf"/>
</dbReference>
<dbReference type="Proteomes" id="UP000005361">
    <property type="component" value="Chromosome"/>
</dbReference>
<dbReference type="InterPro" id="IPR051083">
    <property type="entry name" value="GrpII_Intron_Splice-Mob/Def"/>
</dbReference>
<dbReference type="AlphaFoldDB" id="I8TZH3"/>
<reference evidence="1 2" key="1">
    <citation type="journal article" date="2015" name="Genome Announc.">
        <title>Complete Genome Sequence of Pelosinus fermentans JBW45, a Member of a Remarkably Competitive Group of Negativicutes in the Firmicutes Phylum.</title>
        <authorList>
            <person name="De Leon K.B."/>
            <person name="Utturkar S.M."/>
            <person name="Camilleri L.B."/>
            <person name="Elias D.A."/>
            <person name="Arkin A.P."/>
            <person name="Fields M.W."/>
            <person name="Brown S.D."/>
            <person name="Wall J.D."/>
        </authorList>
    </citation>
    <scope>NUCLEOTIDE SEQUENCE [LARGE SCALE GENOMIC DNA]</scope>
    <source>
        <strain evidence="1 2">JBW45</strain>
    </source>
</reference>
<accession>I8TZH3</accession>
<dbReference type="PANTHER" id="PTHR34047">
    <property type="entry name" value="NUCLEAR INTRON MATURASE 1, MITOCHONDRIAL-RELATED"/>
    <property type="match status" value="1"/>
</dbReference>
<gene>
    <name evidence="1" type="ORF">JBW_03431</name>
</gene>
<evidence type="ECO:0008006" key="3">
    <source>
        <dbReference type="Google" id="ProtNLM"/>
    </source>
</evidence>
<evidence type="ECO:0000313" key="1">
    <source>
        <dbReference type="EMBL" id="AJQ28770.1"/>
    </source>
</evidence>
<dbReference type="STRING" id="1192197.JBW_03431"/>
<evidence type="ECO:0000313" key="2">
    <source>
        <dbReference type="Proteomes" id="UP000005361"/>
    </source>
</evidence>
<protein>
    <recommendedName>
        <fullName evidence="3">RNA-directed DNA polymerase (Reverse transcriptase)</fullName>
    </recommendedName>
</protein>
<dbReference type="KEGG" id="pft:JBW_03431"/>
<dbReference type="HOGENOM" id="CLU_013584_12_2_9"/>
<dbReference type="PANTHER" id="PTHR34047:SF3">
    <property type="entry name" value="BLR2052 PROTEIN"/>
    <property type="match status" value="1"/>
</dbReference>
<reference evidence="2" key="2">
    <citation type="submission" date="2015-02" db="EMBL/GenBank/DDBJ databases">
        <title>Complete Genome Sequence of Pelosinus fermentans JBW45.</title>
        <authorList>
            <person name="De Leon K.B."/>
            <person name="Utturkar S.M."/>
            <person name="Camilleri L.B."/>
            <person name="Arkin A.P."/>
            <person name="Fields M.W."/>
            <person name="Brown S.D."/>
            <person name="Wall J.D."/>
        </authorList>
    </citation>
    <scope>NUCLEOTIDE SEQUENCE [LARGE SCALE GENOMIC DNA]</scope>
    <source>
        <strain evidence="2">JBW45</strain>
    </source>
</reference>
<dbReference type="EMBL" id="CP010978">
    <property type="protein sequence ID" value="AJQ28770.1"/>
    <property type="molecule type" value="Genomic_DNA"/>
</dbReference>
<name>I8TZH3_9FIRM</name>
<sequence>MNKAKPYEISKNIVLEAFQRVKANKGAAGIDGESLENFEADLKKNLYKIWNRMSSGSYFPPPVKAVEIPKKDGGKRILGVPTVSDRVAQMTAKIYFEPQVGE</sequence>
<dbReference type="SUPFAM" id="SSF56672">
    <property type="entry name" value="DNA/RNA polymerases"/>
    <property type="match status" value="1"/>
</dbReference>
<organism evidence="1 2">
    <name type="scientific">Pelosinus fermentans JBW45</name>
    <dbReference type="NCBI Taxonomy" id="1192197"/>
    <lineage>
        <taxon>Bacteria</taxon>
        <taxon>Bacillati</taxon>
        <taxon>Bacillota</taxon>
        <taxon>Negativicutes</taxon>
        <taxon>Selenomonadales</taxon>
        <taxon>Sporomusaceae</taxon>
        <taxon>Pelosinus</taxon>
    </lineage>
</organism>